<dbReference type="PIRSF" id="PIRSF038991">
    <property type="entry name" value="Protein_AbrB"/>
    <property type="match status" value="1"/>
</dbReference>
<feature type="transmembrane region" description="Helical" evidence="1">
    <location>
        <begin position="201"/>
        <end position="218"/>
    </location>
</feature>
<accession>A0ABY2XFW6</accession>
<sequence>MPQIRIAGEEVHLGTTILVFAVGILGGFLAKWAGFPLPMLLGSVVAVGAISIFGFKPGGHPPRIPFWLRLFFIPIIGLSIGAAFTSAVLEEARGWWPSLLALVVYIPLAHFVGYHGFRRLGHLSPVTAYYSAVPGGLLECIAMGEENGADIQMLTALQFMRLILTILLVPLAFTLLSGGAVGSAAGVLIGNDHAPITGTEVFWQASLGAAGFFIGRRLNLPAYMITGPILASGLGHLTGLLESTPPRWLIDVTQIVIGTSLGTRFVGMRADAFGKALMLALMNIALTMILAIAAGIALHEVVDEKIQAVVLAFAPGGLAEMSLVAISLQISVLYVTTHHVARIVLSVSVAKAFSGRIASELPPK</sequence>
<dbReference type="Pfam" id="PF05145">
    <property type="entry name" value="AbrB"/>
    <property type="match status" value="1"/>
</dbReference>
<feature type="transmembrane region" description="Helical" evidence="1">
    <location>
        <begin position="162"/>
        <end position="189"/>
    </location>
</feature>
<feature type="transmembrane region" description="Helical" evidence="1">
    <location>
        <begin position="95"/>
        <end position="114"/>
    </location>
</feature>
<organism evidence="2 3">
    <name type="scientific">Arenibacterium halophilum</name>
    <dbReference type="NCBI Taxonomy" id="2583821"/>
    <lineage>
        <taxon>Bacteria</taxon>
        <taxon>Pseudomonadati</taxon>
        <taxon>Pseudomonadota</taxon>
        <taxon>Alphaproteobacteria</taxon>
        <taxon>Rhodobacterales</taxon>
        <taxon>Paracoccaceae</taxon>
        <taxon>Arenibacterium</taxon>
    </lineage>
</organism>
<dbReference type="InterPro" id="IPR017516">
    <property type="entry name" value="AbrB_dup"/>
</dbReference>
<dbReference type="NCBIfam" id="TIGR03082">
    <property type="entry name" value="Gneg_AbrB_dup"/>
    <property type="match status" value="2"/>
</dbReference>
<feature type="transmembrane region" description="Helical" evidence="1">
    <location>
        <begin position="35"/>
        <end position="55"/>
    </location>
</feature>
<feature type="transmembrane region" description="Helical" evidence="1">
    <location>
        <begin position="310"/>
        <end position="335"/>
    </location>
</feature>
<protein>
    <submittedName>
        <fullName evidence="2">AbrB family transcriptional regulator</fullName>
    </submittedName>
</protein>
<feature type="transmembrane region" description="Helical" evidence="1">
    <location>
        <begin position="276"/>
        <end position="298"/>
    </location>
</feature>
<name>A0ABY2XFW6_9RHOB</name>
<dbReference type="Proteomes" id="UP001191082">
    <property type="component" value="Unassembled WGS sequence"/>
</dbReference>
<dbReference type="PANTHER" id="PTHR38457">
    <property type="entry name" value="REGULATOR ABRB-RELATED"/>
    <property type="match status" value="1"/>
</dbReference>
<evidence type="ECO:0000313" key="3">
    <source>
        <dbReference type="Proteomes" id="UP001191082"/>
    </source>
</evidence>
<keyword evidence="3" id="KW-1185">Reference proteome</keyword>
<keyword evidence="1" id="KW-1133">Transmembrane helix</keyword>
<dbReference type="InterPro" id="IPR007820">
    <property type="entry name" value="AbrB_fam"/>
</dbReference>
<dbReference type="EMBL" id="VCPC01000001">
    <property type="protein sequence ID" value="TMV15285.1"/>
    <property type="molecule type" value="Genomic_DNA"/>
</dbReference>
<feature type="transmembrane region" description="Helical" evidence="1">
    <location>
        <begin position="12"/>
        <end position="29"/>
    </location>
</feature>
<gene>
    <name evidence="2" type="ORF">FGK64_04805</name>
</gene>
<keyword evidence="1" id="KW-0472">Membrane</keyword>
<keyword evidence="1" id="KW-0812">Transmembrane</keyword>
<dbReference type="RefSeq" id="WP_138862633.1">
    <property type="nucleotide sequence ID" value="NZ_VCPC01000001.1"/>
</dbReference>
<evidence type="ECO:0000256" key="1">
    <source>
        <dbReference type="SAM" id="Phobius"/>
    </source>
</evidence>
<evidence type="ECO:0000313" key="2">
    <source>
        <dbReference type="EMBL" id="TMV15285.1"/>
    </source>
</evidence>
<feature type="transmembrane region" description="Helical" evidence="1">
    <location>
        <begin position="67"/>
        <end position="89"/>
    </location>
</feature>
<proteinExistence type="predicted"/>
<reference evidence="2 3" key="1">
    <citation type="submission" date="2019-05" db="EMBL/GenBank/DDBJ databases">
        <title>Marivita sp. nov. isolated from sea sediment.</title>
        <authorList>
            <person name="Kim W."/>
        </authorList>
    </citation>
    <scope>NUCLEOTIDE SEQUENCE [LARGE SCALE GENOMIC DNA]</scope>
    <source>
        <strain evidence="2 3">CAU 1492</strain>
    </source>
</reference>
<comment type="caution">
    <text evidence="2">The sequence shown here is derived from an EMBL/GenBank/DDBJ whole genome shotgun (WGS) entry which is preliminary data.</text>
</comment>
<dbReference type="PANTHER" id="PTHR38457:SF1">
    <property type="entry name" value="REGULATOR ABRB-RELATED"/>
    <property type="match status" value="1"/>
</dbReference>